<name>G2SYM9_ROSHA</name>
<keyword evidence="3" id="KW-1185">Reference proteome</keyword>
<dbReference type="eggNOG" id="ENOG502Z8BZ">
    <property type="taxonomic scope" value="Bacteria"/>
</dbReference>
<accession>G2SYM9</accession>
<evidence type="ECO:0000313" key="2">
    <source>
        <dbReference type="EMBL" id="AEN98126.1"/>
    </source>
</evidence>
<dbReference type="Proteomes" id="UP000008178">
    <property type="component" value="Chromosome"/>
</dbReference>
<dbReference type="STRING" id="585394.RHOM_15100"/>
<protein>
    <recommendedName>
        <fullName evidence="1">DUF6017 domain-containing protein</fullName>
    </recommendedName>
</protein>
<dbReference type="Pfam" id="PF19481">
    <property type="entry name" value="DUF6017"/>
    <property type="match status" value="1"/>
</dbReference>
<feature type="domain" description="DUF6017" evidence="1">
    <location>
        <begin position="2"/>
        <end position="87"/>
    </location>
</feature>
<organism evidence="2 3">
    <name type="scientific">Roseburia hominis (strain DSM 16839 / JCM 17582 / NCIMB 14029 / A2-183)</name>
    <dbReference type="NCBI Taxonomy" id="585394"/>
    <lineage>
        <taxon>Bacteria</taxon>
        <taxon>Bacillati</taxon>
        <taxon>Bacillota</taxon>
        <taxon>Clostridia</taxon>
        <taxon>Lachnospirales</taxon>
        <taxon>Lachnospiraceae</taxon>
        <taxon>Roseburia</taxon>
    </lineage>
</organism>
<dbReference type="EMBL" id="CP003040">
    <property type="protein sequence ID" value="AEN98126.1"/>
    <property type="molecule type" value="Genomic_DNA"/>
</dbReference>
<proteinExistence type="predicted"/>
<reference evidence="2 3" key="1">
    <citation type="journal article" date="2015" name="Genome Announc.">
        <title>Complete genome sequence of the human gut symbiont Roseburia hominis.</title>
        <authorList>
            <person name="Travis A.J."/>
            <person name="Kelly D."/>
            <person name="Flint H.J."/>
            <person name="Aminov R.I."/>
        </authorList>
    </citation>
    <scope>NUCLEOTIDE SEQUENCE [LARGE SCALE GENOMIC DNA]</scope>
    <source>
        <strain evidence="3">DSM 16839 / JCM 17582 / NCIMB 14029 / A2-183</strain>
    </source>
</reference>
<sequence length="92" mass="10369">MEGIFDLILETVLSKNGEITIAGDVYPKNLVKSKFLKLNYSHVEYVINCLGKNTTKMRNIKSYLLASLFNAGSTISSYYRAEINHDMPQYAG</sequence>
<evidence type="ECO:0000313" key="3">
    <source>
        <dbReference type="Proteomes" id="UP000008178"/>
    </source>
</evidence>
<evidence type="ECO:0000259" key="1">
    <source>
        <dbReference type="Pfam" id="PF19481"/>
    </source>
</evidence>
<dbReference type="AlphaFoldDB" id="G2SYM9"/>
<gene>
    <name evidence="2" type="ordered locus">RHOM_15100</name>
</gene>
<dbReference type="KEGG" id="rho:RHOM_15100"/>
<dbReference type="HOGENOM" id="CLU_149839_1_0_9"/>
<dbReference type="InterPro" id="IPR046059">
    <property type="entry name" value="DUF6017"/>
</dbReference>